<dbReference type="PRINTS" id="PR00455">
    <property type="entry name" value="HTHTETR"/>
</dbReference>
<dbReference type="Proteomes" id="UP000052022">
    <property type="component" value="Unassembled WGS sequence"/>
</dbReference>
<evidence type="ECO:0000259" key="5">
    <source>
        <dbReference type="PROSITE" id="PS50977"/>
    </source>
</evidence>
<evidence type="ECO:0000256" key="1">
    <source>
        <dbReference type="ARBA" id="ARBA00023015"/>
    </source>
</evidence>
<dbReference type="InterPro" id="IPR001647">
    <property type="entry name" value="HTH_TetR"/>
</dbReference>
<feature type="DNA-binding region" description="H-T-H motif" evidence="4">
    <location>
        <begin position="55"/>
        <end position="74"/>
    </location>
</feature>
<dbReference type="AlphaFoldDB" id="A0A0P1G3V5"/>
<dbReference type="Pfam" id="PF00440">
    <property type="entry name" value="TetR_N"/>
    <property type="match status" value="1"/>
</dbReference>
<keyword evidence="7" id="KW-1185">Reference proteome</keyword>
<dbReference type="PROSITE" id="PS50977">
    <property type="entry name" value="HTH_TETR_2"/>
    <property type="match status" value="1"/>
</dbReference>
<dbReference type="InterPro" id="IPR009057">
    <property type="entry name" value="Homeodomain-like_sf"/>
</dbReference>
<keyword evidence="2 4" id="KW-0238">DNA-binding</keyword>
<keyword evidence="1" id="KW-0805">Transcription regulation</keyword>
<reference evidence="6 7" key="1">
    <citation type="submission" date="2015-09" db="EMBL/GenBank/DDBJ databases">
        <authorList>
            <consortium name="Swine Surveillance"/>
        </authorList>
    </citation>
    <scope>NUCLEOTIDE SEQUENCE [LARGE SCALE GENOMIC DNA]</scope>
    <source>
        <strain evidence="6 7">CECT 7557</strain>
    </source>
</reference>
<dbReference type="PANTHER" id="PTHR30055:SF234">
    <property type="entry name" value="HTH-TYPE TRANSCRIPTIONAL REGULATOR BETI"/>
    <property type="match status" value="1"/>
</dbReference>
<sequence>MQMTRLNKYPATGAFPIGRDEAGDSAEMDPKFDTRERLIAAATRLFAAQGYGGASISKIASELHLTKQALLHHFGSKERVYSAAVTKQVAEIKTLLAVASQEAQTPEDQLDAFFLALCGFGLEDPDRLMLVVREVFDQVLPVQVSGLKDLLEQLNALVLATDRWQGGSPSDAMVVVCQLLGAVQCFLSTEVAQGAVFGAEAYETARDVHYGLVPATVSALIR</sequence>
<evidence type="ECO:0000313" key="7">
    <source>
        <dbReference type="Proteomes" id="UP000052022"/>
    </source>
</evidence>
<proteinExistence type="predicted"/>
<dbReference type="GO" id="GO:0000976">
    <property type="term" value="F:transcription cis-regulatory region binding"/>
    <property type="evidence" value="ECO:0007669"/>
    <property type="project" value="TreeGrafter"/>
</dbReference>
<evidence type="ECO:0000256" key="2">
    <source>
        <dbReference type="ARBA" id="ARBA00023125"/>
    </source>
</evidence>
<dbReference type="GO" id="GO:0003700">
    <property type="term" value="F:DNA-binding transcription factor activity"/>
    <property type="evidence" value="ECO:0007669"/>
    <property type="project" value="TreeGrafter"/>
</dbReference>
<organism evidence="6 7">
    <name type="scientific">Tritonibacter multivorans</name>
    <dbReference type="NCBI Taxonomy" id="928856"/>
    <lineage>
        <taxon>Bacteria</taxon>
        <taxon>Pseudomonadati</taxon>
        <taxon>Pseudomonadota</taxon>
        <taxon>Alphaproteobacteria</taxon>
        <taxon>Rhodobacterales</taxon>
        <taxon>Paracoccaceae</taxon>
        <taxon>Tritonibacter</taxon>
    </lineage>
</organism>
<evidence type="ECO:0000313" key="6">
    <source>
        <dbReference type="EMBL" id="CUH76356.1"/>
    </source>
</evidence>
<evidence type="ECO:0000256" key="4">
    <source>
        <dbReference type="PROSITE-ProRule" id="PRU00335"/>
    </source>
</evidence>
<dbReference type="SUPFAM" id="SSF46689">
    <property type="entry name" value="Homeodomain-like"/>
    <property type="match status" value="1"/>
</dbReference>
<dbReference type="InterPro" id="IPR050109">
    <property type="entry name" value="HTH-type_TetR-like_transc_reg"/>
</dbReference>
<evidence type="ECO:0000256" key="3">
    <source>
        <dbReference type="ARBA" id="ARBA00023163"/>
    </source>
</evidence>
<dbReference type="EMBL" id="CYSD01000014">
    <property type="protein sequence ID" value="CUH76356.1"/>
    <property type="molecule type" value="Genomic_DNA"/>
</dbReference>
<dbReference type="PANTHER" id="PTHR30055">
    <property type="entry name" value="HTH-TYPE TRANSCRIPTIONAL REGULATOR RUTR"/>
    <property type="match status" value="1"/>
</dbReference>
<name>A0A0P1G3V5_9RHOB</name>
<keyword evidence="3" id="KW-0804">Transcription</keyword>
<dbReference type="OrthoDB" id="2356263at2"/>
<protein>
    <submittedName>
        <fullName evidence="6">DNA-binding transcriptional repressor AcrR</fullName>
    </submittedName>
</protein>
<dbReference type="Gene3D" id="1.10.357.10">
    <property type="entry name" value="Tetracycline Repressor, domain 2"/>
    <property type="match status" value="1"/>
</dbReference>
<dbReference type="STRING" id="928856.SAMN04488049_11270"/>
<accession>A0A0P1G3V5</accession>
<feature type="domain" description="HTH tetR-type" evidence="5">
    <location>
        <begin position="32"/>
        <end position="92"/>
    </location>
</feature>
<gene>
    <name evidence="6" type="ORF">TRM7557_00858</name>
</gene>